<evidence type="ECO:0000256" key="1">
    <source>
        <dbReference type="SAM" id="Phobius"/>
    </source>
</evidence>
<evidence type="ECO:0000313" key="2">
    <source>
        <dbReference type="EMBL" id="SEF95924.1"/>
    </source>
</evidence>
<reference evidence="3" key="1">
    <citation type="submission" date="2016-10" db="EMBL/GenBank/DDBJ databases">
        <authorList>
            <person name="Varghese N."/>
            <person name="Submissions S."/>
        </authorList>
    </citation>
    <scope>NUCLEOTIDE SEQUENCE [LARGE SCALE GENOMIC DNA]</scope>
    <source>
        <strain evidence="3">DSM 21580</strain>
    </source>
</reference>
<proteinExistence type="predicted"/>
<dbReference type="EMBL" id="FNUS01000002">
    <property type="protein sequence ID" value="SEF95924.1"/>
    <property type="molecule type" value="Genomic_DNA"/>
</dbReference>
<keyword evidence="1" id="KW-1133">Transmembrane helix</keyword>
<feature type="transmembrane region" description="Helical" evidence="1">
    <location>
        <begin position="12"/>
        <end position="29"/>
    </location>
</feature>
<dbReference type="Proteomes" id="UP000236738">
    <property type="component" value="Unassembled WGS sequence"/>
</dbReference>
<feature type="transmembrane region" description="Helical" evidence="1">
    <location>
        <begin position="64"/>
        <end position="83"/>
    </location>
</feature>
<gene>
    <name evidence="2" type="ORF">SAMN05421847_1135</name>
</gene>
<feature type="transmembrane region" description="Helical" evidence="1">
    <location>
        <begin position="41"/>
        <end position="58"/>
    </location>
</feature>
<feature type="transmembrane region" description="Helical" evidence="1">
    <location>
        <begin position="92"/>
        <end position="112"/>
    </location>
</feature>
<protein>
    <submittedName>
        <fullName evidence="2">Uncharacterized protein</fullName>
    </submittedName>
</protein>
<accession>A0A1H5W8X1</accession>
<keyword evidence="1" id="KW-0472">Membrane</keyword>
<evidence type="ECO:0000313" key="3">
    <source>
        <dbReference type="Proteomes" id="UP000236738"/>
    </source>
</evidence>
<dbReference type="AlphaFoldDB" id="A0A1H5W8X1"/>
<sequence>MELHPQPIEPVINMTVKILKIVLVTSFLFSEGLGEHGNLNFAILLLYLYQFIHDIITFANYHKIFWEGGSLSIPTIATLIIISKCKFYKDRYLLLFCFIALLIAIIFMTGILNFDSYNKLTNGFLFPASIFIISSVWLVILNFRKPTIKN</sequence>
<organism evidence="2 3">
    <name type="scientific">Halpernia humi</name>
    <dbReference type="NCBI Taxonomy" id="493375"/>
    <lineage>
        <taxon>Bacteria</taxon>
        <taxon>Pseudomonadati</taxon>
        <taxon>Bacteroidota</taxon>
        <taxon>Flavobacteriia</taxon>
        <taxon>Flavobacteriales</taxon>
        <taxon>Weeksellaceae</taxon>
        <taxon>Chryseobacterium group</taxon>
        <taxon>Halpernia</taxon>
    </lineage>
</organism>
<name>A0A1H5W8X1_9FLAO</name>
<feature type="transmembrane region" description="Helical" evidence="1">
    <location>
        <begin position="124"/>
        <end position="143"/>
    </location>
</feature>
<keyword evidence="1" id="KW-0812">Transmembrane</keyword>
<keyword evidence="3" id="KW-1185">Reference proteome</keyword>